<evidence type="ECO:0000256" key="1">
    <source>
        <dbReference type="SAM" id="Phobius"/>
    </source>
</evidence>
<sequence>MSSDTGTPVEDLGGQSSVSTLELFFDLVFVFTITQLTHAFVVEPTWVTAGEVAIVFCLTWWMYSGFIWLTGEVAPSTSSRRTMLLVGMLGFFAIALAVPDAVHGRGVIFGWAFFGVTVLHAIVYWTAGGADSGRVIGRLLPINLGAAVLAVIGGYAGGAAGFAWWGVAVVALAFLPRRTASADGFIVRPGHYCERHGAVVIIAVGESIVAVGAGLAGVPMNLLFFVEVGLGLTLCYVLWWAFFGFDHERGIRVLEALPVKERNRPALYAYGYACVPMLLGIVFTAAGLGMTIARTSSSATWAEAIALSGGVALYMFGQAGFRVVLGLPRPWIRAVAGVIALAIIPIGAFGEVWMELVAILVFVYAAVIADDLLIGKEGEHSSYL</sequence>
<accession>A0A0N9NAE1</accession>
<feature type="transmembrane region" description="Helical" evidence="1">
    <location>
        <begin position="198"/>
        <end position="216"/>
    </location>
</feature>
<feature type="transmembrane region" description="Helical" evidence="1">
    <location>
        <begin position="331"/>
        <end position="350"/>
    </location>
</feature>
<feature type="transmembrane region" description="Helical" evidence="1">
    <location>
        <begin position="266"/>
        <end position="292"/>
    </location>
</feature>
<dbReference type="Proteomes" id="UP000063789">
    <property type="component" value="Chromosome"/>
</dbReference>
<dbReference type="PATRIC" id="fig|1136941.3.peg.1497"/>
<dbReference type="OrthoDB" id="7698234at2"/>
<feature type="transmembrane region" description="Helical" evidence="1">
    <location>
        <begin position="222"/>
        <end position="245"/>
    </location>
</feature>
<keyword evidence="1" id="KW-0472">Membrane</keyword>
<reference evidence="3" key="1">
    <citation type="submission" date="2015-06" db="EMBL/GenBank/DDBJ databases">
        <title>Complete genome sequence and metabolic analysis of phthalate degradation pathway in Gordonia sp. QH-11.</title>
        <authorList>
            <person name="Jin D."/>
            <person name="Kong X."/>
            <person name="Bai Z."/>
        </authorList>
    </citation>
    <scope>NUCLEOTIDE SEQUENCE [LARGE SCALE GENOMIC DNA]</scope>
    <source>
        <strain evidence="3">QH-11</strain>
    </source>
</reference>
<dbReference type="RefSeq" id="WP_062392327.1">
    <property type="nucleotide sequence ID" value="NZ_CP011853.1"/>
</dbReference>
<reference evidence="2 3" key="2">
    <citation type="journal article" date="2017" name="Int. J. Syst. Evol. Microbiol.">
        <title>Gordonia phthalatica sp. nov., a di-n-butyl phthalate-degrading bacterium isolated from activated sludge.</title>
        <authorList>
            <person name="Jin D."/>
            <person name="Kong X."/>
            <person name="Jia M."/>
            <person name="Yu X."/>
            <person name="Wang X."/>
            <person name="Zhuang X."/>
            <person name="Deng Y."/>
            <person name="Bai Z."/>
        </authorList>
    </citation>
    <scope>NUCLEOTIDE SEQUENCE [LARGE SCALE GENOMIC DNA]</scope>
    <source>
        <strain evidence="2 3">QH-11</strain>
    </source>
</reference>
<dbReference type="PANTHER" id="PTHR36840">
    <property type="entry name" value="BLL5714 PROTEIN"/>
    <property type="match status" value="1"/>
</dbReference>
<evidence type="ECO:0000313" key="2">
    <source>
        <dbReference type="EMBL" id="ALG84345.1"/>
    </source>
</evidence>
<keyword evidence="1" id="KW-0812">Transmembrane</keyword>
<dbReference type="PANTHER" id="PTHR36840:SF1">
    <property type="entry name" value="BLL5714 PROTEIN"/>
    <property type="match status" value="1"/>
</dbReference>
<dbReference type="EMBL" id="CP011853">
    <property type="protein sequence ID" value="ALG84345.1"/>
    <property type="molecule type" value="Genomic_DNA"/>
</dbReference>
<dbReference type="AlphaFoldDB" id="A0A0N9NAE1"/>
<dbReference type="Pfam" id="PF06772">
    <property type="entry name" value="LtrA"/>
    <property type="match status" value="1"/>
</dbReference>
<feature type="transmembrane region" description="Helical" evidence="1">
    <location>
        <begin position="83"/>
        <end position="102"/>
    </location>
</feature>
<feature type="transmembrane region" description="Helical" evidence="1">
    <location>
        <begin position="53"/>
        <end position="71"/>
    </location>
</feature>
<evidence type="ECO:0000313" key="3">
    <source>
        <dbReference type="Proteomes" id="UP000063789"/>
    </source>
</evidence>
<feature type="transmembrane region" description="Helical" evidence="1">
    <location>
        <begin position="23"/>
        <end position="41"/>
    </location>
</feature>
<feature type="transmembrane region" description="Helical" evidence="1">
    <location>
        <begin position="304"/>
        <end position="324"/>
    </location>
</feature>
<keyword evidence="1" id="KW-1133">Transmembrane helix</keyword>
<gene>
    <name evidence="2" type="ORF">ACH46_07320</name>
</gene>
<feature type="transmembrane region" description="Helical" evidence="1">
    <location>
        <begin position="139"/>
        <end position="156"/>
    </location>
</feature>
<organism evidence="2 3">
    <name type="scientific">Gordonia phthalatica</name>
    <dbReference type="NCBI Taxonomy" id="1136941"/>
    <lineage>
        <taxon>Bacteria</taxon>
        <taxon>Bacillati</taxon>
        <taxon>Actinomycetota</taxon>
        <taxon>Actinomycetes</taxon>
        <taxon>Mycobacteriales</taxon>
        <taxon>Gordoniaceae</taxon>
        <taxon>Gordonia</taxon>
    </lineage>
</organism>
<feature type="transmembrane region" description="Helical" evidence="1">
    <location>
        <begin position="108"/>
        <end position="127"/>
    </location>
</feature>
<keyword evidence="3" id="KW-1185">Reference proteome</keyword>
<proteinExistence type="predicted"/>
<dbReference type="KEGG" id="goq:ACH46_07320"/>
<protein>
    <submittedName>
        <fullName evidence="2">Low temperature requirement protein A</fullName>
    </submittedName>
</protein>
<dbReference type="InterPro" id="IPR010640">
    <property type="entry name" value="Low_temperature_requirement_A"/>
</dbReference>
<name>A0A0N9NAE1_9ACTN</name>